<organism evidence="1">
    <name type="scientific">uncultured Caudovirales phage</name>
    <dbReference type="NCBI Taxonomy" id="2100421"/>
    <lineage>
        <taxon>Viruses</taxon>
        <taxon>Duplodnaviria</taxon>
        <taxon>Heunggongvirae</taxon>
        <taxon>Uroviricota</taxon>
        <taxon>Caudoviricetes</taxon>
        <taxon>Peduoviridae</taxon>
        <taxon>Maltschvirus</taxon>
        <taxon>Maltschvirus maltsch</taxon>
    </lineage>
</organism>
<accession>A0A2H4J5D2</accession>
<evidence type="ECO:0000313" key="1">
    <source>
        <dbReference type="EMBL" id="ASN69233.1"/>
    </source>
</evidence>
<reference evidence="1" key="1">
    <citation type="submission" date="2017-06" db="EMBL/GenBank/DDBJ databases">
        <title>Novel phages from South African skin metaviromes.</title>
        <authorList>
            <person name="van Zyl L.J."/>
            <person name="Abrahams Y."/>
            <person name="Stander E.A."/>
            <person name="Kirby B.M."/>
            <person name="Clavaud C."/>
            <person name="Farcet C."/>
            <person name="Breton L."/>
            <person name="Trindade M.I."/>
        </authorList>
    </citation>
    <scope>NUCLEOTIDE SEQUENCE</scope>
</reference>
<dbReference type="EMBL" id="MF417887">
    <property type="protein sequence ID" value="ASN69233.1"/>
    <property type="molecule type" value="Genomic_DNA"/>
</dbReference>
<sequence length="299" mass="32621">MDGYGDPGADPVEEWGVGERMSDMITPASLRAHADHMERVHLDGISAAELLQEAARLEAESARDEEAEKYAKVHHLECSRKYPALSAWDELPEIAHVDNIGFMRAVLDRLAADGRLLPEGGTALTTEAASVLEARAALREVATDVVRSFQERESNRELYDVATHRLVDQLAAVLDTPPAATVQDSGEPELCPSTHRYFTCTRELGHEGKHEANDGRIVARSWPTEVVLDSGPDGTPEKPWPNLNEVPAGVTRVHDRDGDLWERVGGHWGGMAGCCPTGQACRLGHPVFAPFVRVDGDKA</sequence>
<gene>
    <name evidence="1" type="ORF">7S3_55</name>
</gene>
<proteinExistence type="predicted"/>
<name>A0A2H4J5D2_9CAUD</name>
<protein>
    <submittedName>
        <fullName evidence="1">Uncharacterized protein</fullName>
    </submittedName>
</protein>